<proteinExistence type="inferred from homology"/>
<dbReference type="AlphaFoldDB" id="A0A8J7GBA5"/>
<evidence type="ECO:0000256" key="3">
    <source>
        <dbReference type="ARBA" id="ARBA00023125"/>
    </source>
</evidence>
<evidence type="ECO:0000259" key="6">
    <source>
        <dbReference type="Pfam" id="PF01385"/>
    </source>
</evidence>
<evidence type="ECO:0000259" key="7">
    <source>
        <dbReference type="Pfam" id="PF07282"/>
    </source>
</evidence>
<evidence type="ECO:0000256" key="4">
    <source>
        <dbReference type="ARBA" id="ARBA00023172"/>
    </source>
</evidence>
<evidence type="ECO:0000256" key="5">
    <source>
        <dbReference type="SAM" id="MobiDB-lite"/>
    </source>
</evidence>
<feature type="region of interest" description="Disordered" evidence="5">
    <location>
        <begin position="145"/>
        <end position="166"/>
    </location>
</feature>
<dbReference type="EMBL" id="JADOUF010000001">
    <property type="protein sequence ID" value="MBG6134261.1"/>
    <property type="molecule type" value="Genomic_DNA"/>
</dbReference>
<dbReference type="Proteomes" id="UP000622552">
    <property type="component" value="Unassembled WGS sequence"/>
</dbReference>
<accession>A0A8J7GBA5</accession>
<dbReference type="InterPro" id="IPR001959">
    <property type="entry name" value="Transposase"/>
</dbReference>
<evidence type="ECO:0000256" key="2">
    <source>
        <dbReference type="ARBA" id="ARBA00022578"/>
    </source>
</evidence>
<dbReference type="GO" id="GO:0003677">
    <property type="term" value="F:DNA binding"/>
    <property type="evidence" value="ECO:0007669"/>
    <property type="project" value="UniProtKB-KW"/>
</dbReference>
<feature type="domain" description="Cas12f1-like TNB" evidence="7">
    <location>
        <begin position="70"/>
        <end position="136"/>
    </location>
</feature>
<gene>
    <name evidence="8" type="ORF">IW245_000455</name>
</gene>
<name>A0A8J7GBA5_9ACTN</name>
<dbReference type="NCBIfam" id="NF040570">
    <property type="entry name" value="guided_TnpB"/>
    <property type="match status" value="1"/>
</dbReference>
<evidence type="ECO:0000313" key="8">
    <source>
        <dbReference type="EMBL" id="MBG6134261.1"/>
    </source>
</evidence>
<comment type="similarity">
    <text evidence="1">In the C-terminal section; belongs to the transposase 35 family.</text>
</comment>
<dbReference type="InterPro" id="IPR010095">
    <property type="entry name" value="Cas12f1-like_TNB"/>
</dbReference>
<dbReference type="NCBIfam" id="TIGR01766">
    <property type="entry name" value="IS200/IS605 family accessory protein TnpB-like domain"/>
    <property type="match status" value="1"/>
</dbReference>
<keyword evidence="2" id="KW-0815">Transposition</keyword>
<comment type="caution">
    <text evidence="8">The sequence shown here is derived from an EMBL/GenBank/DDBJ whole genome shotgun (WGS) entry which is preliminary data.</text>
</comment>
<dbReference type="Pfam" id="PF07282">
    <property type="entry name" value="Cas12f1-like_TNB"/>
    <property type="match status" value="1"/>
</dbReference>
<dbReference type="Pfam" id="PF01385">
    <property type="entry name" value="OrfB_IS605"/>
    <property type="match status" value="1"/>
</dbReference>
<feature type="domain" description="Probable transposase IS891/IS1136/IS1341" evidence="6">
    <location>
        <begin position="1"/>
        <end position="42"/>
    </location>
</feature>
<evidence type="ECO:0000256" key="1">
    <source>
        <dbReference type="ARBA" id="ARBA00008761"/>
    </source>
</evidence>
<protein>
    <submittedName>
        <fullName evidence="8">IS605 OrfB family transposase</fullName>
    </submittedName>
</protein>
<dbReference type="GO" id="GO:0032196">
    <property type="term" value="P:transposition"/>
    <property type="evidence" value="ECO:0007669"/>
    <property type="project" value="UniProtKB-KW"/>
</dbReference>
<reference evidence="8" key="1">
    <citation type="submission" date="2020-11" db="EMBL/GenBank/DDBJ databases">
        <title>Sequencing the genomes of 1000 actinobacteria strains.</title>
        <authorList>
            <person name="Klenk H.-P."/>
        </authorList>
    </citation>
    <scope>NUCLEOTIDE SEQUENCE</scope>
    <source>
        <strain evidence="8">DSM 45356</strain>
    </source>
</reference>
<organism evidence="8 9">
    <name type="scientific">Longispora fulva</name>
    <dbReference type="NCBI Taxonomy" id="619741"/>
    <lineage>
        <taxon>Bacteria</taxon>
        <taxon>Bacillati</taxon>
        <taxon>Actinomycetota</taxon>
        <taxon>Actinomycetes</taxon>
        <taxon>Micromonosporales</taxon>
        <taxon>Micromonosporaceae</taxon>
        <taxon>Longispora</taxon>
    </lineage>
</organism>
<sequence>MNKLWAKVRDRRTDFAHQVAHRLADTYGQVVIEDLRIINMTASAAGTIDAPGRRVRQKAGLNRAILDKGWHGLELALNNQARKTGMTVIKVNPAYTSQQCSTCKHTDRDNRESQAVFRCVACGHTCNADVNAARNIRDRAHLTAGQAGIGRISHHTPVPRQPPDRA</sequence>
<evidence type="ECO:0000313" key="9">
    <source>
        <dbReference type="Proteomes" id="UP000622552"/>
    </source>
</evidence>
<keyword evidence="9" id="KW-1185">Reference proteome</keyword>
<keyword evidence="4" id="KW-0233">DNA recombination</keyword>
<keyword evidence="3" id="KW-0238">DNA-binding</keyword>
<dbReference type="GO" id="GO:0006310">
    <property type="term" value="P:DNA recombination"/>
    <property type="evidence" value="ECO:0007669"/>
    <property type="project" value="UniProtKB-KW"/>
</dbReference>